<evidence type="ECO:0000313" key="4">
    <source>
        <dbReference type="EMBL" id="NDY82601.1"/>
    </source>
</evidence>
<keyword evidence="4" id="KW-0808">Transferase</keyword>
<reference evidence="4" key="1">
    <citation type="submission" date="2020-02" db="EMBL/GenBank/DDBJ databases">
        <authorList>
            <person name="Chen W.-M."/>
        </authorList>
    </citation>
    <scope>NUCLEOTIDE SEQUENCE</scope>
    <source>
        <strain evidence="4">NBD-18</strain>
    </source>
</reference>
<name>A0A6B2QWW1_9BURK</name>
<comment type="caution">
    <text evidence="3">Lacks conserved residue(s) required for the propagation of feature annotation.</text>
</comment>
<evidence type="ECO:0000256" key="1">
    <source>
        <dbReference type="ARBA" id="ARBA00022490"/>
    </source>
</evidence>
<dbReference type="GO" id="GO:0016783">
    <property type="term" value="F:sulfurtransferase activity"/>
    <property type="evidence" value="ECO:0007669"/>
    <property type="project" value="InterPro"/>
</dbReference>
<evidence type="ECO:0000256" key="2">
    <source>
        <dbReference type="ARBA" id="ARBA00023150"/>
    </source>
</evidence>
<dbReference type="PANTHER" id="PTHR30592">
    <property type="entry name" value="FORMATE DEHYDROGENASE"/>
    <property type="match status" value="1"/>
</dbReference>
<evidence type="ECO:0000256" key="3">
    <source>
        <dbReference type="HAMAP-Rule" id="MF_00187"/>
    </source>
</evidence>
<dbReference type="Gene3D" id="3.40.140.10">
    <property type="entry name" value="Cytidine Deaminase, domain 2"/>
    <property type="match status" value="1"/>
</dbReference>
<keyword evidence="1 3" id="KW-0963">Cytoplasm</keyword>
<dbReference type="PIRSF" id="PIRSF015626">
    <property type="entry name" value="FdhD"/>
    <property type="match status" value="1"/>
</dbReference>
<keyword evidence="2 3" id="KW-0501">Molybdenum cofactor biosynthesis</keyword>
<dbReference type="Pfam" id="PF02634">
    <property type="entry name" value="FdhD-NarQ"/>
    <property type="match status" value="1"/>
</dbReference>
<dbReference type="GO" id="GO:0006777">
    <property type="term" value="P:Mo-molybdopterin cofactor biosynthetic process"/>
    <property type="evidence" value="ECO:0007669"/>
    <property type="project" value="UniProtKB-UniRule"/>
</dbReference>
<comment type="subcellular location">
    <subcellularLocation>
        <location evidence="3">Cytoplasm</location>
    </subcellularLocation>
</comment>
<protein>
    <recommendedName>
        <fullName evidence="3">Sulfur carrier protein FdhD</fullName>
    </recommendedName>
</protein>
<comment type="caution">
    <text evidence="4">The sequence shown here is derived from an EMBL/GenBank/DDBJ whole genome shotgun (WGS) entry which is preliminary data.</text>
</comment>
<dbReference type="AlphaFoldDB" id="A0A6B2QWW1"/>
<dbReference type="GO" id="GO:0097163">
    <property type="term" value="F:sulfur carrier activity"/>
    <property type="evidence" value="ECO:0007669"/>
    <property type="project" value="UniProtKB-UniRule"/>
</dbReference>
<gene>
    <name evidence="3 4" type="primary">fdhD</name>
    <name evidence="4" type="ORF">G3I67_05075</name>
</gene>
<dbReference type="Gene3D" id="3.10.20.10">
    <property type="match status" value="1"/>
</dbReference>
<dbReference type="InterPro" id="IPR003786">
    <property type="entry name" value="FdhD"/>
</dbReference>
<sequence length="270" mass="29367">MLKNEYVATVLRVKNGIAQYSTDVLAPECPVAIECNGISHAVMLVTPSDLEDFALGFALTEGIIDQPQQLYETQIDATEQGFSIKLRIAGSCFARLKEKRRLLIGNTGCGICGTESLSHVLRPLDSIGPTQHLFDINLIKGILNELNSQQSLQHSTGATHAAAWFDRQGHLKFVREDVGRHNALDKVIGAARRRDQDNNPDGPLVVTSRASMEIVQKAIVAKAPCLIAVSAPTSMAVRLANQYGLCLIGFARENSFNVYTHAESLMGLPT</sequence>
<feature type="active site" description="Cysteine persulfide intermediate" evidence="3">
    <location>
        <position position="109"/>
    </location>
</feature>
<proteinExistence type="inferred from homology"/>
<dbReference type="HAMAP" id="MF_00187">
    <property type="entry name" value="FdhD"/>
    <property type="match status" value="1"/>
</dbReference>
<dbReference type="PANTHER" id="PTHR30592:SF1">
    <property type="entry name" value="SULFUR CARRIER PROTEIN FDHD"/>
    <property type="match status" value="1"/>
</dbReference>
<dbReference type="GO" id="GO:0005737">
    <property type="term" value="C:cytoplasm"/>
    <property type="evidence" value="ECO:0007669"/>
    <property type="project" value="UniProtKB-SubCell"/>
</dbReference>
<comment type="similarity">
    <text evidence="3">Belongs to the FdhD family.</text>
</comment>
<dbReference type="RefSeq" id="WP_163652212.1">
    <property type="nucleotide sequence ID" value="NZ_JAAGRN010000003.1"/>
</dbReference>
<organism evidence="4">
    <name type="scientific">Sheuella amnicola</name>
    <dbReference type="NCBI Taxonomy" id="2707330"/>
    <lineage>
        <taxon>Bacteria</taxon>
        <taxon>Pseudomonadati</taxon>
        <taxon>Pseudomonadota</taxon>
        <taxon>Betaproteobacteria</taxon>
        <taxon>Burkholderiales</taxon>
        <taxon>Alcaligenaceae</taxon>
        <taxon>Sheuella</taxon>
    </lineage>
</organism>
<dbReference type="InterPro" id="IPR016193">
    <property type="entry name" value="Cytidine_deaminase-like"/>
</dbReference>
<dbReference type="EMBL" id="JAAGRN010000003">
    <property type="protein sequence ID" value="NDY82601.1"/>
    <property type="molecule type" value="Genomic_DNA"/>
</dbReference>
<comment type="function">
    <text evidence="3">Required for formate dehydrogenase (FDH) activity. Acts as a sulfur carrier protein that transfers sulfur from IscS to the molybdenum cofactor prior to its insertion into FDH.</text>
</comment>
<accession>A0A6B2QWW1</accession>
<dbReference type="SUPFAM" id="SSF53927">
    <property type="entry name" value="Cytidine deaminase-like"/>
    <property type="match status" value="1"/>
</dbReference>
<dbReference type="NCBIfam" id="TIGR00129">
    <property type="entry name" value="fdhD_narQ"/>
    <property type="match status" value="1"/>
</dbReference>